<feature type="transmembrane region" description="Helical" evidence="4">
    <location>
        <begin position="93"/>
        <end position="112"/>
    </location>
</feature>
<dbReference type="InterPro" id="IPR011701">
    <property type="entry name" value="MFS"/>
</dbReference>
<proteinExistence type="predicted"/>
<protein>
    <submittedName>
        <fullName evidence="6">MFS transporter</fullName>
    </submittedName>
</protein>
<feature type="domain" description="Major facilitator superfamily (MFS) profile" evidence="5">
    <location>
        <begin position="31"/>
        <end position="406"/>
    </location>
</feature>
<evidence type="ECO:0000313" key="7">
    <source>
        <dbReference type="Proteomes" id="UP000305888"/>
    </source>
</evidence>
<evidence type="ECO:0000256" key="1">
    <source>
        <dbReference type="ARBA" id="ARBA00022692"/>
    </source>
</evidence>
<dbReference type="InterPro" id="IPR036259">
    <property type="entry name" value="MFS_trans_sf"/>
</dbReference>
<sequence length="406" mass="41794">MTPPTGPCPISTTTMNAPGSVPSEAGGNAVGLLCAILAVTLAGFGISLTHPLFAVLMERKGYSGLEIGLSSSSLAIAMLAGGLLMPRVVARTGLIPIMAAAAACCSSMLLIAGAMDDYFGWIAARFGFSLGATALFFGSELWIVSGAPAARRGLWLGIYGLLLSGGFLSGPLLLNAVGTLGWAPFLWAALIMACAALPVLIGGRHAPRNFGSAPASVLETLRYFRTDPSLIWGVVLYSVFEFGVLGLLPVWGLRIGLEEGVAIALVALVPLGNMLLEMPMGIASDRYPRRLLMMICASGALLTGLLMPVWAGWEVGLTGLLLVAGGVVVGLYVLPLAEFGARYTGDALSRANGAVIVGYGLGALLAPTFLGQAMDIAGPHGLPWGLAALAGVYLVLLAWRGRARSA</sequence>
<feature type="transmembrane region" description="Helical" evidence="4">
    <location>
        <begin position="180"/>
        <end position="201"/>
    </location>
</feature>
<feature type="transmembrane region" description="Helical" evidence="4">
    <location>
        <begin position="118"/>
        <end position="142"/>
    </location>
</feature>
<keyword evidence="1 4" id="KW-0812">Transmembrane</keyword>
<name>A0A5B8FQT6_9RHOB</name>
<dbReference type="PANTHER" id="PTHR23521">
    <property type="entry name" value="TRANSPORTER MFS SUPERFAMILY"/>
    <property type="match status" value="1"/>
</dbReference>
<dbReference type="GO" id="GO:0005886">
    <property type="term" value="C:plasma membrane"/>
    <property type="evidence" value="ECO:0007669"/>
    <property type="project" value="TreeGrafter"/>
</dbReference>
<dbReference type="Gene3D" id="1.20.1250.20">
    <property type="entry name" value="MFS general substrate transporter like domains"/>
    <property type="match status" value="2"/>
</dbReference>
<evidence type="ECO:0000313" key="6">
    <source>
        <dbReference type="EMBL" id="QDL90735.1"/>
    </source>
</evidence>
<feature type="transmembrane region" description="Helical" evidence="4">
    <location>
        <begin position="154"/>
        <end position="174"/>
    </location>
</feature>
<dbReference type="InterPro" id="IPR020846">
    <property type="entry name" value="MFS_dom"/>
</dbReference>
<feature type="transmembrane region" description="Helical" evidence="4">
    <location>
        <begin position="351"/>
        <end position="370"/>
    </location>
</feature>
<dbReference type="SUPFAM" id="SSF103473">
    <property type="entry name" value="MFS general substrate transporter"/>
    <property type="match status" value="1"/>
</dbReference>
<dbReference type="GO" id="GO:0022857">
    <property type="term" value="F:transmembrane transporter activity"/>
    <property type="evidence" value="ECO:0007669"/>
    <property type="project" value="InterPro"/>
</dbReference>
<dbReference type="OrthoDB" id="9810614at2"/>
<dbReference type="Proteomes" id="UP000305888">
    <property type="component" value="Chromosome"/>
</dbReference>
<dbReference type="PANTHER" id="PTHR23521:SF3">
    <property type="entry name" value="MFS TRANSPORTER"/>
    <property type="match status" value="1"/>
</dbReference>
<feature type="transmembrane region" description="Helical" evidence="4">
    <location>
        <begin position="260"/>
        <end position="279"/>
    </location>
</feature>
<evidence type="ECO:0000259" key="5">
    <source>
        <dbReference type="PROSITE" id="PS50850"/>
    </source>
</evidence>
<keyword evidence="3 4" id="KW-0472">Membrane</keyword>
<feature type="transmembrane region" description="Helical" evidence="4">
    <location>
        <begin position="67"/>
        <end position="86"/>
    </location>
</feature>
<organism evidence="6 7">
    <name type="scientific">Paroceanicella profunda</name>
    <dbReference type="NCBI Taxonomy" id="2579971"/>
    <lineage>
        <taxon>Bacteria</taxon>
        <taxon>Pseudomonadati</taxon>
        <taxon>Pseudomonadota</taxon>
        <taxon>Alphaproteobacteria</taxon>
        <taxon>Rhodobacterales</taxon>
        <taxon>Paracoccaceae</taxon>
        <taxon>Paroceanicella</taxon>
    </lineage>
</organism>
<dbReference type="AlphaFoldDB" id="A0A5B8FQT6"/>
<dbReference type="KEGG" id="ppru:FDP22_02380"/>
<dbReference type="InterPro" id="IPR047200">
    <property type="entry name" value="MFS_YcaD-like"/>
</dbReference>
<evidence type="ECO:0000256" key="3">
    <source>
        <dbReference type="ARBA" id="ARBA00023136"/>
    </source>
</evidence>
<reference evidence="6 7" key="1">
    <citation type="submission" date="2019-06" db="EMBL/GenBank/DDBJ databases">
        <title>Genome sequence of Rhodobacteraceae bacterium D4M1.</title>
        <authorList>
            <person name="Cao J."/>
        </authorList>
    </citation>
    <scope>NUCLEOTIDE SEQUENCE [LARGE SCALE GENOMIC DNA]</scope>
    <source>
        <strain evidence="6 7">D4M1</strain>
    </source>
</reference>
<accession>A0A5B8FQT6</accession>
<evidence type="ECO:0000256" key="4">
    <source>
        <dbReference type="SAM" id="Phobius"/>
    </source>
</evidence>
<dbReference type="Pfam" id="PF07690">
    <property type="entry name" value="MFS_1"/>
    <property type="match status" value="1"/>
</dbReference>
<feature type="transmembrane region" description="Helical" evidence="4">
    <location>
        <begin position="25"/>
        <end position="47"/>
    </location>
</feature>
<feature type="transmembrane region" description="Helical" evidence="4">
    <location>
        <begin position="317"/>
        <end position="339"/>
    </location>
</feature>
<evidence type="ECO:0000256" key="2">
    <source>
        <dbReference type="ARBA" id="ARBA00022989"/>
    </source>
</evidence>
<gene>
    <name evidence="6" type="ORF">FDP22_02380</name>
</gene>
<feature type="transmembrane region" description="Helical" evidence="4">
    <location>
        <begin position="230"/>
        <end position="248"/>
    </location>
</feature>
<dbReference type="PROSITE" id="PS50850">
    <property type="entry name" value="MFS"/>
    <property type="match status" value="1"/>
</dbReference>
<dbReference type="EMBL" id="CP040818">
    <property type="protein sequence ID" value="QDL90735.1"/>
    <property type="molecule type" value="Genomic_DNA"/>
</dbReference>
<keyword evidence="7" id="KW-1185">Reference proteome</keyword>
<keyword evidence="2 4" id="KW-1133">Transmembrane helix</keyword>
<feature type="transmembrane region" description="Helical" evidence="4">
    <location>
        <begin position="382"/>
        <end position="399"/>
    </location>
</feature>
<dbReference type="CDD" id="cd17477">
    <property type="entry name" value="MFS_YcaD_like"/>
    <property type="match status" value="1"/>
</dbReference>
<feature type="transmembrane region" description="Helical" evidence="4">
    <location>
        <begin position="291"/>
        <end position="311"/>
    </location>
</feature>